<dbReference type="Proteomes" id="UP000694865">
    <property type="component" value="Unplaced"/>
</dbReference>
<dbReference type="Pfam" id="PF06522">
    <property type="entry name" value="B12D"/>
    <property type="match status" value="1"/>
</dbReference>
<dbReference type="InterPro" id="IPR010530">
    <property type="entry name" value="B12D"/>
</dbReference>
<keyword evidence="2" id="KW-1185">Reference proteome</keyword>
<dbReference type="PANTHER" id="PTHR14256:SF3">
    <property type="entry name" value="NORMAL MUCOSA OF ESOPHAGUS-SPECIFIC GENE 1 PROTEIN"/>
    <property type="match status" value="1"/>
</dbReference>
<evidence type="ECO:0000313" key="3">
    <source>
        <dbReference type="RefSeq" id="XP_006817881.1"/>
    </source>
</evidence>
<accession>A0ABM0MCZ0</accession>
<evidence type="ECO:0000256" key="1">
    <source>
        <dbReference type="SAM" id="Phobius"/>
    </source>
</evidence>
<dbReference type="RefSeq" id="XP_006817881.1">
    <property type="nucleotide sequence ID" value="XM_006817818.1"/>
</dbReference>
<sequence>MSKFTMRVLVTNPELIPLFAMTATVCCMAGSYIYYMAAKKPDIQVNRWNNKLSAPWDVVDPTQKQKLMTVSQKYNPDMKLHQLRREINYAYAPNK</sequence>
<evidence type="ECO:0000313" key="2">
    <source>
        <dbReference type="Proteomes" id="UP000694865"/>
    </source>
</evidence>
<gene>
    <name evidence="3" type="primary">LOC102810390</name>
</gene>
<keyword evidence="1" id="KW-0812">Transmembrane</keyword>
<dbReference type="PANTHER" id="PTHR14256">
    <property type="entry name" value="NADH-UBIQUINONE OXIDOREDUCTASE MLRQ SUBUNIT"/>
    <property type="match status" value="1"/>
</dbReference>
<keyword evidence="1" id="KW-0472">Membrane</keyword>
<protein>
    <submittedName>
        <fullName evidence="3">Normal mucosa of esophagus-specific gene 1 protein-like</fullName>
    </submittedName>
</protein>
<proteinExistence type="predicted"/>
<name>A0ABM0MCZ0_SACKO</name>
<feature type="transmembrane region" description="Helical" evidence="1">
    <location>
        <begin position="15"/>
        <end position="37"/>
    </location>
</feature>
<keyword evidence="1" id="KW-1133">Transmembrane helix</keyword>
<reference evidence="3" key="1">
    <citation type="submission" date="2025-08" db="UniProtKB">
        <authorList>
            <consortium name="RefSeq"/>
        </authorList>
    </citation>
    <scope>IDENTIFICATION</scope>
    <source>
        <tissue evidence="3">Testes</tissue>
    </source>
</reference>
<organism evidence="2 3">
    <name type="scientific">Saccoglossus kowalevskii</name>
    <name type="common">Acorn worm</name>
    <dbReference type="NCBI Taxonomy" id="10224"/>
    <lineage>
        <taxon>Eukaryota</taxon>
        <taxon>Metazoa</taxon>
        <taxon>Hemichordata</taxon>
        <taxon>Enteropneusta</taxon>
        <taxon>Harrimaniidae</taxon>
        <taxon>Saccoglossus</taxon>
    </lineage>
</organism>
<dbReference type="GeneID" id="102810390"/>